<evidence type="ECO:0000313" key="2">
    <source>
        <dbReference type="EMBL" id="AEV31424.1"/>
    </source>
</evidence>
<name>G8QZ41_OWEHD</name>
<dbReference type="KEGG" id="oho:Oweho_0406"/>
<dbReference type="Proteomes" id="UP000005631">
    <property type="component" value="Chromosome"/>
</dbReference>
<dbReference type="STRING" id="926562.Oweho_0406"/>
<keyword evidence="3" id="KW-1185">Reference proteome</keyword>
<dbReference type="EMBL" id="CP003156">
    <property type="protein sequence ID" value="AEV31424.1"/>
    <property type="molecule type" value="Genomic_DNA"/>
</dbReference>
<gene>
    <name evidence="2" type="ordered locus">Oweho_0406</name>
</gene>
<feature type="transmembrane region" description="Helical" evidence="1">
    <location>
        <begin position="27"/>
        <end position="45"/>
    </location>
</feature>
<keyword evidence="1" id="KW-1133">Transmembrane helix</keyword>
<dbReference type="HOGENOM" id="CLU_2035681_0_0_10"/>
<dbReference type="OrthoDB" id="1453942at2"/>
<evidence type="ECO:0000256" key="1">
    <source>
        <dbReference type="SAM" id="Phobius"/>
    </source>
</evidence>
<dbReference type="RefSeq" id="WP_014200785.1">
    <property type="nucleotide sequence ID" value="NC_016599.1"/>
</dbReference>
<proteinExistence type="predicted"/>
<organism evidence="2 3">
    <name type="scientific">Owenweeksia hongkongensis (strain DSM 17368 / CIP 108786 / JCM 12287 / NRRL B-23963 / UST20020801)</name>
    <dbReference type="NCBI Taxonomy" id="926562"/>
    <lineage>
        <taxon>Bacteria</taxon>
        <taxon>Pseudomonadati</taxon>
        <taxon>Bacteroidota</taxon>
        <taxon>Flavobacteriia</taxon>
        <taxon>Flavobacteriales</taxon>
        <taxon>Owenweeksiaceae</taxon>
        <taxon>Owenweeksia</taxon>
    </lineage>
</organism>
<accession>G8QZ41</accession>
<keyword evidence="1" id="KW-0472">Membrane</keyword>
<reference evidence="2 3" key="1">
    <citation type="journal article" date="2012" name="Stand. Genomic Sci.">
        <title>Genome sequence of the orange-pigmented seawater bacterium Owenweeksia hongkongensis type strain (UST20020801(T)).</title>
        <authorList>
            <person name="Riedel T."/>
            <person name="Held B."/>
            <person name="Nolan M."/>
            <person name="Lucas S."/>
            <person name="Lapidus A."/>
            <person name="Tice H."/>
            <person name="Del Rio T.G."/>
            <person name="Cheng J.F."/>
            <person name="Han C."/>
            <person name="Tapia R."/>
            <person name="Goodwin L.A."/>
            <person name="Pitluck S."/>
            <person name="Liolios K."/>
            <person name="Mavromatis K."/>
            <person name="Pagani I."/>
            <person name="Ivanova N."/>
            <person name="Mikhailova N."/>
            <person name="Pati A."/>
            <person name="Chen A."/>
            <person name="Palaniappan K."/>
            <person name="Rohde M."/>
            <person name="Tindall B.J."/>
            <person name="Detter J.C."/>
            <person name="Goker M."/>
            <person name="Woyke T."/>
            <person name="Bristow J."/>
            <person name="Eisen J.A."/>
            <person name="Markowitz V."/>
            <person name="Hugenholtz P."/>
            <person name="Klenk H.P."/>
            <person name="Kyrpides N.C."/>
        </authorList>
    </citation>
    <scope>NUCLEOTIDE SEQUENCE</scope>
    <source>
        <strain evidence="3">DSM 17368 / JCM 12287 / NRRL B-23963</strain>
    </source>
</reference>
<keyword evidence="1" id="KW-0812">Transmembrane</keyword>
<evidence type="ECO:0000313" key="3">
    <source>
        <dbReference type="Proteomes" id="UP000005631"/>
    </source>
</evidence>
<dbReference type="AlphaFoldDB" id="G8QZ41"/>
<sequence length="121" mass="14107">MVYILWIGFAVGVGLLGQKRKIGFGWAFFWAIIVSPLIGLIIVLLSDKPQAHHYKVHEDQGKKEEYKRNFEKAIGHYQDALYHLENDYKNLKSSEDRSRQQLIQHLQSKVEKLREKVVSIS</sequence>
<protein>
    <submittedName>
        <fullName evidence="2">Uncharacterized protein</fullName>
    </submittedName>
</protein>